<organism evidence="3 4">
    <name type="scientific">Aspergillus pseudoustus</name>
    <dbReference type="NCBI Taxonomy" id="1810923"/>
    <lineage>
        <taxon>Eukaryota</taxon>
        <taxon>Fungi</taxon>
        <taxon>Dikarya</taxon>
        <taxon>Ascomycota</taxon>
        <taxon>Pezizomycotina</taxon>
        <taxon>Eurotiomycetes</taxon>
        <taxon>Eurotiomycetidae</taxon>
        <taxon>Eurotiales</taxon>
        <taxon>Aspergillaceae</taxon>
        <taxon>Aspergillus</taxon>
        <taxon>Aspergillus subgen. Nidulantes</taxon>
    </lineage>
</organism>
<reference evidence="3 4" key="1">
    <citation type="submission" date="2024-07" db="EMBL/GenBank/DDBJ databases">
        <title>Section-level genome sequencing and comparative genomics of Aspergillus sections Usti and Cavernicolus.</title>
        <authorList>
            <consortium name="Lawrence Berkeley National Laboratory"/>
            <person name="Nybo J.L."/>
            <person name="Vesth T.C."/>
            <person name="Theobald S."/>
            <person name="Frisvad J.C."/>
            <person name="Larsen T.O."/>
            <person name="Kjaerboelling I."/>
            <person name="Rothschild-Mancinelli K."/>
            <person name="Lyhne E.K."/>
            <person name="Kogle M.E."/>
            <person name="Barry K."/>
            <person name="Clum A."/>
            <person name="Na H."/>
            <person name="Ledsgaard L."/>
            <person name="Lin J."/>
            <person name="Lipzen A."/>
            <person name="Kuo A."/>
            <person name="Riley R."/>
            <person name="Mondo S."/>
            <person name="Labutti K."/>
            <person name="Haridas S."/>
            <person name="Pangalinan J."/>
            <person name="Salamov A.A."/>
            <person name="Simmons B.A."/>
            <person name="Magnuson J.K."/>
            <person name="Chen J."/>
            <person name="Drula E."/>
            <person name="Henrissat B."/>
            <person name="Wiebenga A."/>
            <person name="Lubbers R.J."/>
            <person name="Gomes A.C."/>
            <person name="Makela M.R."/>
            <person name="Stajich J."/>
            <person name="Grigoriev I.V."/>
            <person name="Mortensen U.H."/>
            <person name="De Vries R.P."/>
            <person name="Baker S.E."/>
            <person name="Andersen M.R."/>
        </authorList>
    </citation>
    <scope>NUCLEOTIDE SEQUENCE [LARGE SCALE GENOMIC DNA]</scope>
    <source>
        <strain evidence="3 4">CBS 123904</strain>
    </source>
</reference>
<keyword evidence="4" id="KW-1185">Reference proteome</keyword>
<sequence length="326" mass="37158">MPETGCIPASLRDNEHDRGLFKETRPSHIGPSLGFLDLPPEIRILIYRFVFGYRTIHVRQVHRRRWRYTICKCPHVESSGSEYTMGRIWAGDRMGWRHARPLCDFDDSKHSDDRARSPSFGGSGNNNSSISKNNQQWPGEEKLHLSLLQTCKQIYSEASAIPYSDNIYTFVLARAFEGFLEQRHRGLSMAQLAHIRNVCIFVQPRGYMMEGWNLLLGDEPACLDALTGLRRLQLAVGPQSRIVHLRLPLGHWMELRLVYGLLVFGKLGISDISVDVGLCDRDGEDDEEKVQGYAEMLEGTLRGPWKGVEKELKQLRSSYLKELGSS</sequence>
<feature type="compositionally biased region" description="Low complexity" evidence="1">
    <location>
        <begin position="117"/>
        <end position="134"/>
    </location>
</feature>
<gene>
    <name evidence="3" type="ORF">BJY01DRAFT_160279</name>
</gene>
<name>A0ABR4IBY1_9EURO</name>
<dbReference type="EMBL" id="JBFXLU010000502">
    <property type="protein sequence ID" value="KAL2825250.1"/>
    <property type="molecule type" value="Genomic_DNA"/>
</dbReference>
<feature type="compositionally biased region" description="Basic and acidic residues" evidence="1">
    <location>
        <begin position="107"/>
        <end position="116"/>
    </location>
</feature>
<dbReference type="Proteomes" id="UP001610446">
    <property type="component" value="Unassembled WGS sequence"/>
</dbReference>
<dbReference type="PANTHER" id="PTHR38790:SF4">
    <property type="entry name" value="2EXR DOMAIN-CONTAINING PROTEIN"/>
    <property type="match status" value="1"/>
</dbReference>
<evidence type="ECO:0000256" key="1">
    <source>
        <dbReference type="SAM" id="MobiDB-lite"/>
    </source>
</evidence>
<protein>
    <recommendedName>
        <fullName evidence="2">DUF7730 domain-containing protein</fullName>
    </recommendedName>
</protein>
<comment type="caution">
    <text evidence="3">The sequence shown here is derived from an EMBL/GenBank/DDBJ whole genome shotgun (WGS) entry which is preliminary data.</text>
</comment>
<dbReference type="PANTHER" id="PTHR38790">
    <property type="entry name" value="2EXR DOMAIN-CONTAINING PROTEIN-RELATED"/>
    <property type="match status" value="1"/>
</dbReference>
<dbReference type="InterPro" id="IPR056632">
    <property type="entry name" value="DUF7730"/>
</dbReference>
<feature type="region of interest" description="Disordered" evidence="1">
    <location>
        <begin position="107"/>
        <end position="135"/>
    </location>
</feature>
<evidence type="ECO:0000313" key="3">
    <source>
        <dbReference type="EMBL" id="KAL2825250.1"/>
    </source>
</evidence>
<dbReference type="Pfam" id="PF24864">
    <property type="entry name" value="DUF7730"/>
    <property type="match status" value="1"/>
</dbReference>
<proteinExistence type="predicted"/>
<accession>A0ABR4IBY1</accession>
<feature type="domain" description="DUF7730" evidence="2">
    <location>
        <begin position="35"/>
        <end position="206"/>
    </location>
</feature>
<evidence type="ECO:0000259" key="2">
    <source>
        <dbReference type="Pfam" id="PF24864"/>
    </source>
</evidence>
<evidence type="ECO:0000313" key="4">
    <source>
        <dbReference type="Proteomes" id="UP001610446"/>
    </source>
</evidence>